<sequence>MTSTLLPRDILLSIIDIYNNNGDIEMLKTWSLVNFDFFSICRPHIYRTFDMRSYLSHEINKSDRQLVAASQKIFTNFHRFIVSNQHLAPFIRVVHVTQPGSSDYMRYLLHSLICEQPAFSEVVPLLPNLQCFGLHFPEQISWPSFSRRVEQTLSELCGRDNLKVLHLSGIRRFPVGLLNRCTDSLEELHLNKVMIAESSPAPSLVGRAHASMHNSEVDDEEGLHSSSDFKPLYLVKASLISTQLSMFTSSHPVLRINLSRLTDLTISFAYNTLNEAWRIISLCKETLQRLSISQSDHAEGERLFSPTTFFDTRLVEPQQKSITISSTCATLGHLTSLEHLTLHIVIPMVKTRDAMAIMVEEWCALLETVQPDSAIRTVTINLDIQWMRPSKLSIFCSPFPINSDLDTTEGFDSEGKGKEKELAQRNVLACLDDILAGRGTFPRLSAVRMFILVAREHTVPRGVRTPTAELEHGHNSSEVSEANAGIDNLDQNSSGSVLRDILMDGHSMEQNSSGSVLRDILMDSHNMDQNSSGSLLRDILMDSHNMDQNSSGSLLRDILMDSHNMDQNSSGSLLRDILMDSHNIARPNLHWYKQRKRARARARPFTFEEIEASVKGMMGQTKTRLEEGNAEILDEILVDSNYVVSNFFYDE</sequence>
<reference evidence="2" key="1">
    <citation type="submission" date="2021-02" db="EMBL/GenBank/DDBJ databases">
        <title>Psilocybe cubensis genome.</title>
        <authorList>
            <person name="Mckernan K.J."/>
            <person name="Crawford S."/>
            <person name="Trippe A."/>
            <person name="Kane L.T."/>
            <person name="Mclaughlin S."/>
        </authorList>
    </citation>
    <scope>NUCLEOTIDE SEQUENCE [LARGE SCALE GENOMIC DNA]</scope>
    <source>
        <strain evidence="2">MGC-MH-2018</strain>
    </source>
</reference>
<organism evidence="2">
    <name type="scientific">Psilocybe cubensis</name>
    <name type="common">Psychedelic mushroom</name>
    <name type="synonym">Stropharia cubensis</name>
    <dbReference type="NCBI Taxonomy" id="181762"/>
    <lineage>
        <taxon>Eukaryota</taxon>
        <taxon>Fungi</taxon>
        <taxon>Dikarya</taxon>
        <taxon>Basidiomycota</taxon>
        <taxon>Agaricomycotina</taxon>
        <taxon>Agaricomycetes</taxon>
        <taxon>Agaricomycetidae</taxon>
        <taxon>Agaricales</taxon>
        <taxon>Agaricineae</taxon>
        <taxon>Strophariaceae</taxon>
        <taxon>Psilocybe</taxon>
    </lineage>
</organism>
<dbReference type="SUPFAM" id="SSF52047">
    <property type="entry name" value="RNI-like"/>
    <property type="match status" value="1"/>
</dbReference>
<dbReference type="EMBL" id="JAFIQS010000011">
    <property type="protein sequence ID" value="KAG5164851.1"/>
    <property type="molecule type" value="Genomic_DNA"/>
</dbReference>
<protein>
    <submittedName>
        <fullName evidence="2">Uncharacterized protein</fullName>
    </submittedName>
</protein>
<proteinExistence type="predicted"/>
<comment type="caution">
    <text evidence="2">The sequence shown here is derived from an EMBL/GenBank/DDBJ whole genome shotgun (WGS) entry which is preliminary data.</text>
</comment>
<evidence type="ECO:0000313" key="2">
    <source>
        <dbReference type="EMBL" id="KAG5164851.1"/>
    </source>
</evidence>
<feature type="region of interest" description="Disordered" evidence="1">
    <location>
        <begin position="468"/>
        <end position="490"/>
    </location>
</feature>
<dbReference type="AlphaFoldDB" id="A0A8H7XRV2"/>
<evidence type="ECO:0000256" key="1">
    <source>
        <dbReference type="SAM" id="MobiDB-lite"/>
    </source>
</evidence>
<accession>A0A8H7XRV2</accession>
<name>A0A8H7XRV2_PSICU</name>
<gene>
    <name evidence="2" type="ORF">JR316_010496</name>
</gene>